<evidence type="ECO:0000313" key="2">
    <source>
        <dbReference type="Proteomes" id="UP000223982"/>
    </source>
</evidence>
<gene>
    <name evidence="1" type="ORF">APS60_11415</name>
</gene>
<dbReference type="EMBL" id="LKVB01000010">
    <property type="protein sequence ID" value="PHJ26508.1"/>
    <property type="molecule type" value="Genomic_DNA"/>
</dbReference>
<comment type="caution">
    <text evidence="1">The sequence shown here is derived from an EMBL/GenBank/DDBJ whole genome shotgun (WGS) entry which is preliminary data.</text>
</comment>
<proteinExistence type="predicted"/>
<dbReference type="AlphaFoldDB" id="A0AA44U2X0"/>
<protein>
    <submittedName>
        <fullName evidence="1">Uncharacterized protein</fullName>
    </submittedName>
</protein>
<name>A0AA44U2X0_CUTAC</name>
<accession>A0AA44U2X0</accession>
<evidence type="ECO:0000313" key="1">
    <source>
        <dbReference type="EMBL" id="PHJ26508.1"/>
    </source>
</evidence>
<dbReference type="Proteomes" id="UP000223982">
    <property type="component" value="Unassembled WGS sequence"/>
</dbReference>
<reference evidence="1 2" key="1">
    <citation type="submission" date="2017-02" db="EMBL/GenBank/DDBJ databases">
        <title>Prevalence of linear plasmids in Propionibacterium acnes isolates obtained from cancerous prostatic tissue.</title>
        <authorList>
            <person name="Davidsson S."/>
            <person name="Bruggemann H."/>
        </authorList>
    </citation>
    <scope>NUCLEOTIDE SEQUENCE [LARGE SCALE GENOMIC DNA]</scope>
    <source>
        <strain evidence="1 2">09-9</strain>
    </source>
</reference>
<sequence>MAPFQWAKAAVRRQLPVILQVIFAASSDVDSDQIGRPNALVRPMYTDSMRSFCCWRRMGRVIFKIA</sequence>
<organism evidence="1 2">
    <name type="scientific">Cutibacterium acnes</name>
    <name type="common">Propionibacterium acnes</name>
    <dbReference type="NCBI Taxonomy" id="1747"/>
    <lineage>
        <taxon>Bacteria</taxon>
        <taxon>Bacillati</taxon>
        <taxon>Actinomycetota</taxon>
        <taxon>Actinomycetes</taxon>
        <taxon>Propionibacteriales</taxon>
        <taxon>Propionibacteriaceae</taxon>
        <taxon>Cutibacterium</taxon>
    </lineage>
</organism>